<dbReference type="KEGG" id="apol:K9D25_10475"/>
<accession>A0A9E7A051</accession>
<gene>
    <name evidence="8" type="ORF">K9D25_10475</name>
</gene>
<feature type="transmembrane region" description="Helical" evidence="7">
    <location>
        <begin position="84"/>
        <end position="104"/>
    </location>
</feature>
<protein>
    <submittedName>
        <fullName evidence="8">Metal ABC transporter permease</fullName>
    </submittedName>
</protein>
<dbReference type="PANTHER" id="PTHR30477">
    <property type="entry name" value="ABC-TRANSPORTER METAL-BINDING PROTEIN"/>
    <property type="match status" value="1"/>
</dbReference>
<feature type="transmembrane region" description="Helical" evidence="7">
    <location>
        <begin position="242"/>
        <end position="263"/>
    </location>
</feature>
<evidence type="ECO:0000256" key="1">
    <source>
        <dbReference type="ARBA" id="ARBA00004141"/>
    </source>
</evidence>
<dbReference type="AlphaFoldDB" id="A0A9E7A051"/>
<keyword evidence="5 7" id="KW-0472">Membrane</keyword>
<dbReference type="InterPro" id="IPR001626">
    <property type="entry name" value="ABC_TroCD"/>
</dbReference>
<dbReference type="InterPro" id="IPR037294">
    <property type="entry name" value="ABC_BtuC-like"/>
</dbReference>
<dbReference type="SUPFAM" id="SSF81345">
    <property type="entry name" value="ABC transporter involved in vitamin B12 uptake, BtuC"/>
    <property type="match status" value="1"/>
</dbReference>
<dbReference type="Pfam" id="PF00950">
    <property type="entry name" value="ABC-3"/>
    <property type="match status" value="1"/>
</dbReference>
<reference evidence="8" key="1">
    <citation type="submission" date="2021-09" db="EMBL/GenBank/DDBJ databases">
        <title>Network and meta-omics reveal the key degrader and cooperation patterns in an efficient 1,4-dioxane-degrading microbial community.</title>
        <authorList>
            <person name="Dai C."/>
        </authorList>
    </citation>
    <scope>NUCLEOTIDE SEQUENCE</scope>
    <source>
        <strain evidence="8">ZM13</strain>
    </source>
</reference>
<organism evidence="8 9">
    <name type="scientific">Ancylobacter polymorphus</name>
    <dbReference type="NCBI Taxonomy" id="223390"/>
    <lineage>
        <taxon>Bacteria</taxon>
        <taxon>Pseudomonadati</taxon>
        <taxon>Pseudomonadota</taxon>
        <taxon>Alphaproteobacteria</taxon>
        <taxon>Hyphomicrobiales</taxon>
        <taxon>Xanthobacteraceae</taxon>
        <taxon>Ancylobacter</taxon>
    </lineage>
</organism>
<sequence>MRRALVGVLALGIGAGPIGVLMMLRRMSLAGDAMAHAILPGAAVGFLAAGLNLFAMTVGGLVAGFAVALGAGAVARATQMKEDAALAAFYLISLALGVLLVSLRGSNVDLLHVLFGTVLALDDATLLLIVSISSLTLVPLALAWRPLVLESVDPGFLRSVSRAGAPTHLIFLALVVMNLVGGFHALGTLLAVGLMMLPAAAGRFWTRELTALVGVSVLIACGSGVLGLLVSYHSGVPSGPAIILVAGGAYALSVLFGPVGGLLPRFLPQRHLEA</sequence>
<dbReference type="GO" id="GO:0010043">
    <property type="term" value="P:response to zinc ion"/>
    <property type="evidence" value="ECO:0007669"/>
    <property type="project" value="TreeGrafter"/>
</dbReference>
<feature type="transmembrane region" description="Helical" evidence="7">
    <location>
        <begin position="169"/>
        <end position="197"/>
    </location>
</feature>
<comment type="similarity">
    <text evidence="2 6">Belongs to the ABC-3 integral membrane protein family.</text>
</comment>
<dbReference type="EMBL" id="CP083239">
    <property type="protein sequence ID" value="UOK73157.1"/>
    <property type="molecule type" value="Genomic_DNA"/>
</dbReference>
<evidence type="ECO:0000256" key="5">
    <source>
        <dbReference type="ARBA" id="ARBA00023136"/>
    </source>
</evidence>
<dbReference type="Proteomes" id="UP000831684">
    <property type="component" value="Chromosome"/>
</dbReference>
<dbReference type="GO" id="GO:0055085">
    <property type="term" value="P:transmembrane transport"/>
    <property type="evidence" value="ECO:0007669"/>
    <property type="project" value="InterPro"/>
</dbReference>
<evidence type="ECO:0000256" key="4">
    <source>
        <dbReference type="ARBA" id="ARBA00022989"/>
    </source>
</evidence>
<keyword evidence="6" id="KW-0813">Transport</keyword>
<evidence type="ECO:0000256" key="7">
    <source>
        <dbReference type="SAM" id="Phobius"/>
    </source>
</evidence>
<dbReference type="GO" id="GO:0043190">
    <property type="term" value="C:ATP-binding cassette (ABC) transporter complex"/>
    <property type="evidence" value="ECO:0007669"/>
    <property type="project" value="InterPro"/>
</dbReference>
<evidence type="ECO:0000256" key="2">
    <source>
        <dbReference type="ARBA" id="ARBA00008034"/>
    </source>
</evidence>
<evidence type="ECO:0000256" key="3">
    <source>
        <dbReference type="ARBA" id="ARBA00022692"/>
    </source>
</evidence>
<evidence type="ECO:0000313" key="9">
    <source>
        <dbReference type="Proteomes" id="UP000831684"/>
    </source>
</evidence>
<dbReference type="PANTHER" id="PTHR30477:SF13">
    <property type="entry name" value="IRON TRANSPORT SYSTEM MEMBRANE PROTEIN HI_0360-RELATED"/>
    <property type="match status" value="1"/>
</dbReference>
<evidence type="ECO:0000256" key="6">
    <source>
        <dbReference type="RuleBase" id="RU003943"/>
    </source>
</evidence>
<comment type="subcellular location">
    <subcellularLocation>
        <location evidence="6">Cell membrane</location>
        <topology evidence="6">Multi-pass membrane protein</topology>
    </subcellularLocation>
    <subcellularLocation>
        <location evidence="1">Membrane</location>
        <topology evidence="1">Multi-pass membrane protein</topology>
    </subcellularLocation>
</comment>
<keyword evidence="3 6" id="KW-0812">Transmembrane</keyword>
<keyword evidence="4 7" id="KW-1133">Transmembrane helix</keyword>
<evidence type="ECO:0000313" key="8">
    <source>
        <dbReference type="EMBL" id="UOK73157.1"/>
    </source>
</evidence>
<proteinExistence type="inferred from homology"/>
<feature type="transmembrane region" description="Helical" evidence="7">
    <location>
        <begin position="209"/>
        <end position="230"/>
    </location>
</feature>
<feature type="transmembrane region" description="Helical" evidence="7">
    <location>
        <begin position="46"/>
        <end position="72"/>
    </location>
</feature>
<name>A0A9E7A051_9HYPH</name>